<organism evidence="5 6">
    <name type="scientific">Venustampulla echinocandica</name>
    <dbReference type="NCBI Taxonomy" id="2656787"/>
    <lineage>
        <taxon>Eukaryota</taxon>
        <taxon>Fungi</taxon>
        <taxon>Dikarya</taxon>
        <taxon>Ascomycota</taxon>
        <taxon>Pezizomycotina</taxon>
        <taxon>Leotiomycetes</taxon>
        <taxon>Helotiales</taxon>
        <taxon>Pleuroascaceae</taxon>
        <taxon>Venustampulla</taxon>
    </lineage>
</organism>
<comment type="caution">
    <text evidence="5">The sequence shown here is derived from an EMBL/GenBank/DDBJ whole genome shotgun (WGS) entry which is preliminary data.</text>
</comment>
<dbReference type="InterPro" id="IPR011032">
    <property type="entry name" value="GroES-like_sf"/>
</dbReference>
<dbReference type="Pfam" id="PF00107">
    <property type="entry name" value="ADH_zinc_N"/>
    <property type="match status" value="1"/>
</dbReference>
<dbReference type="Gene3D" id="3.90.180.10">
    <property type="entry name" value="Medium-chain alcohol dehydrogenases, catalytic domain"/>
    <property type="match status" value="1"/>
</dbReference>
<evidence type="ECO:0000259" key="4">
    <source>
        <dbReference type="SMART" id="SM00829"/>
    </source>
</evidence>
<accession>A0A370TE21</accession>
<dbReference type="PANTHER" id="PTHR45348">
    <property type="entry name" value="HYPOTHETICAL OXIDOREDUCTASE (EUROFUNG)"/>
    <property type="match status" value="1"/>
</dbReference>
<feature type="domain" description="Enoyl reductase (ER)" evidence="4">
    <location>
        <begin position="17"/>
        <end position="333"/>
    </location>
</feature>
<dbReference type="PANTHER" id="PTHR45348:SF6">
    <property type="entry name" value="TRANS-ENOYL REDUCTASE APDC"/>
    <property type="match status" value="1"/>
</dbReference>
<dbReference type="SMART" id="SM00829">
    <property type="entry name" value="PKS_ER"/>
    <property type="match status" value="1"/>
</dbReference>
<evidence type="ECO:0000256" key="1">
    <source>
        <dbReference type="ARBA" id="ARBA00008072"/>
    </source>
</evidence>
<protein>
    <recommendedName>
        <fullName evidence="4">Enoyl reductase (ER) domain-containing protein</fullName>
    </recommendedName>
</protein>
<keyword evidence="6" id="KW-1185">Reference proteome</keyword>
<dbReference type="InterPro" id="IPR047122">
    <property type="entry name" value="Trans-enoyl_RdTase-like"/>
</dbReference>
<evidence type="ECO:0000256" key="3">
    <source>
        <dbReference type="ARBA" id="ARBA00023002"/>
    </source>
</evidence>
<gene>
    <name evidence="5" type="ORF">BP5553_09155</name>
</gene>
<dbReference type="Gene3D" id="3.40.50.720">
    <property type="entry name" value="NAD(P)-binding Rossmann-like Domain"/>
    <property type="match status" value="1"/>
</dbReference>
<dbReference type="InterPro" id="IPR013154">
    <property type="entry name" value="ADH-like_N"/>
</dbReference>
<dbReference type="STRING" id="2656787.A0A370TE21"/>
<dbReference type="CDD" id="cd08249">
    <property type="entry name" value="enoyl_reductase_like"/>
    <property type="match status" value="1"/>
</dbReference>
<dbReference type="InterPro" id="IPR036291">
    <property type="entry name" value="NAD(P)-bd_dom_sf"/>
</dbReference>
<dbReference type="Pfam" id="PF08240">
    <property type="entry name" value="ADH_N"/>
    <property type="match status" value="1"/>
</dbReference>
<keyword evidence="3" id="KW-0560">Oxidoreductase</keyword>
<dbReference type="OrthoDB" id="48317at2759"/>
<dbReference type="GO" id="GO:0016651">
    <property type="term" value="F:oxidoreductase activity, acting on NAD(P)H"/>
    <property type="evidence" value="ECO:0007669"/>
    <property type="project" value="InterPro"/>
</dbReference>
<dbReference type="GeneID" id="43602004"/>
<keyword evidence="2" id="KW-0521">NADP</keyword>
<dbReference type="SUPFAM" id="SSF50129">
    <property type="entry name" value="GroES-like"/>
    <property type="match status" value="1"/>
</dbReference>
<dbReference type="InterPro" id="IPR020843">
    <property type="entry name" value="ER"/>
</dbReference>
<evidence type="ECO:0000256" key="2">
    <source>
        <dbReference type="ARBA" id="ARBA00022857"/>
    </source>
</evidence>
<name>A0A370TE21_9HELO</name>
<dbReference type="EMBL" id="NPIC01000010">
    <property type="protein sequence ID" value="RDL32699.1"/>
    <property type="molecule type" value="Genomic_DNA"/>
</dbReference>
<dbReference type="RefSeq" id="XP_031866421.1">
    <property type="nucleotide sequence ID" value="XM_032017778.1"/>
</dbReference>
<dbReference type="Proteomes" id="UP000254866">
    <property type="component" value="Unassembled WGS sequence"/>
</dbReference>
<evidence type="ECO:0000313" key="6">
    <source>
        <dbReference type="Proteomes" id="UP000254866"/>
    </source>
</evidence>
<proteinExistence type="inferred from homology"/>
<dbReference type="AlphaFoldDB" id="A0A370TE21"/>
<dbReference type="InterPro" id="IPR013149">
    <property type="entry name" value="ADH-like_C"/>
</dbReference>
<evidence type="ECO:0000313" key="5">
    <source>
        <dbReference type="EMBL" id="RDL32699.1"/>
    </source>
</evidence>
<comment type="similarity">
    <text evidence="1">Belongs to the zinc-containing alcohol dehydrogenase family.</text>
</comment>
<sequence>MAASVIIPATQAAVKISGPSSVGLSTASALPVLDPLEVLVRVAAVSINQVDGKSADMSPSPGATSGVDFSGIVVQLGADVKTDKFRANNNMKLVELGDRVFGGVFGNNPLRLDNGAFAEYTAVPARLVWHVPANMDLTTASTIGATLATVGLALFNYLQLPMPSTVSSDSKTATSIEGRPAVLVYGGGTSTGAMAIQVLKIAGFNPITTCSPASSERAMHFGATATFDYHSPKCGADVREYIGDSLALALDCISDTASMSTCYEALGPAGGRYVALDAFPLRGHTRRSVVPDWVCTYTQFGHPVAWAPPYNLDARPHDREFAEAWYVVAQRLLDEGRIEPYPKEERRGGLAAVEDGIKEVWKGEVKGVKLVYPIIIKLLY</sequence>
<reference evidence="5 6" key="1">
    <citation type="journal article" date="2018" name="IMA Fungus">
        <title>IMA Genome-F 9: Draft genome sequence of Annulohypoxylon stygium, Aspergillus mulundensis, Berkeleyomyces basicola (syn. Thielaviopsis basicola), Ceratocystis smalleyi, two Cercospora beticola strains, Coleophoma cylindrospora, Fusarium fracticaudum, Phialophora cf. hyalina, and Morchella septimelata.</title>
        <authorList>
            <person name="Wingfield B.D."/>
            <person name="Bills G.F."/>
            <person name="Dong Y."/>
            <person name="Huang W."/>
            <person name="Nel W.J."/>
            <person name="Swalarsk-Parry B.S."/>
            <person name="Vaghefi N."/>
            <person name="Wilken P.M."/>
            <person name="An Z."/>
            <person name="de Beer Z.W."/>
            <person name="De Vos L."/>
            <person name="Chen L."/>
            <person name="Duong T.A."/>
            <person name="Gao Y."/>
            <person name="Hammerbacher A."/>
            <person name="Kikkert J.R."/>
            <person name="Li Y."/>
            <person name="Li H."/>
            <person name="Li K."/>
            <person name="Li Q."/>
            <person name="Liu X."/>
            <person name="Ma X."/>
            <person name="Naidoo K."/>
            <person name="Pethybridge S.J."/>
            <person name="Sun J."/>
            <person name="Steenkamp E.T."/>
            <person name="van der Nest M.A."/>
            <person name="van Wyk S."/>
            <person name="Wingfield M.J."/>
            <person name="Xiong C."/>
            <person name="Yue Q."/>
            <person name="Zhang X."/>
        </authorList>
    </citation>
    <scope>NUCLEOTIDE SEQUENCE [LARGE SCALE GENOMIC DNA]</scope>
    <source>
        <strain evidence="5 6">BP 5553</strain>
    </source>
</reference>
<dbReference type="SUPFAM" id="SSF51735">
    <property type="entry name" value="NAD(P)-binding Rossmann-fold domains"/>
    <property type="match status" value="1"/>
</dbReference>